<protein>
    <recommendedName>
        <fullName evidence="1">Endonuclease/exonuclease/phosphatase domain-containing protein</fullName>
    </recommendedName>
</protein>
<sequence length="329" mass="37358">MKNLSLMLFTLVLVMQSQVFCQNSIKIAFWNVENLFDLEDDPHTNDNEFALGGRKGVTPEIYKLKLKNLAEVVNEMNADLLGLCEIENRFVLDELDRFADRDYDIAHYDSPDFRGIDVAMLYDAKQVKVVFSEPVQVILPSGKPTRDILHVKVEMKNTDLHLFVNHWPSKYGGAEKSIPKRAAAAKTLRKKIESILSKDTNAEIVIMGDLNDEPTEPSVRDHLGASMDLVDMDQGKAILWNVMKPWHRSQIGSTYKYAGKNMVYDHLIISKGLTDNQGLGLVENSVGVFDGEKYRQHGGKYDGYPFRFWAGNKLLGGYSDHMPIFLEIR</sequence>
<gene>
    <name evidence="2" type="ORF">METZ01_LOCUS155224</name>
</gene>
<evidence type="ECO:0000313" key="2">
    <source>
        <dbReference type="EMBL" id="SVB02370.1"/>
    </source>
</evidence>
<proteinExistence type="predicted"/>
<accession>A0A382ALF3</accession>
<dbReference type="PANTHER" id="PTHR42834">
    <property type="entry name" value="ENDONUCLEASE/EXONUCLEASE/PHOSPHATASE FAMILY PROTEIN (AFU_ORTHOLOGUE AFUA_3G09210)"/>
    <property type="match status" value="1"/>
</dbReference>
<dbReference type="InterPro" id="IPR005135">
    <property type="entry name" value="Endo/exonuclease/phosphatase"/>
</dbReference>
<dbReference type="Pfam" id="PF19580">
    <property type="entry name" value="Exo_endo_phos_3"/>
    <property type="match status" value="1"/>
</dbReference>
<dbReference type="PANTHER" id="PTHR42834:SF1">
    <property type="entry name" value="ENDONUCLEASE_EXONUCLEASE_PHOSPHATASE FAMILY PROTEIN (AFU_ORTHOLOGUE AFUA_3G09210)"/>
    <property type="match status" value="1"/>
</dbReference>
<name>A0A382ALF3_9ZZZZ</name>
<dbReference type="AlphaFoldDB" id="A0A382ALF3"/>
<dbReference type="Gene3D" id="3.60.10.10">
    <property type="entry name" value="Endonuclease/exonuclease/phosphatase"/>
    <property type="match status" value="1"/>
</dbReference>
<dbReference type="SUPFAM" id="SSF56219">
    <property type="entry name" value="DNase I-like"/>
    <property type="match status" value="1"/>
</dbReference>
<evidence type="ECO:0000259" key="1">
    <source>
        <dbReference type="Pfam" id="PF19580"/>
    </source>
</evidence>
<feature type="domain" description="Endonuclease/exonuclease/phosphatase" evidence="1">
    <location>
        <begin position="27"/>
        <end position="328"/>
    </location>
</feature>
<reference evidence="2" key="1">
    <citation type="submission" date="2018-05" db="EMBL/GenBank/DDBJ databases">
        <authorList>
            <person name="Lanie J.A."/>
            <person name="Ng W.-L."/>
            <person name="Kazmierczak K.M."/>
            <person name="Andrzejewski T.M."/>
            <person name="Davidsen T.M."/>
            <person name="Wayne K.J."/>
            <person name="Tettelin H."/>
            <person name="Glass J.I."/>
            <person name="Rusch D."/>
            <person name="Podicherti R."/>
            <person name="Tsui H.-C.T."/>
            <person name="Winkler M.E."/>
        </authorList>
    </citation>
    <scope>NUCLEOTIDE SEQUENCE</scope>
</reference>
<dbReference type="GO" id="GO:0003824">
    <property type="term" value="F:catalytic activity"/>
    <property type="evidence" value="ECO:0007669"/>
    <property type="project" value="InterPro"/>
</dbReference>
<organism evidence="2">
    <name type="scientific">marine metagenome</name>
    <dbReference type="NCBI Taxonomy" id="408172"/>
    <lineage>
        <taxon>unclassified sequences</taxon>
        <taxon>metagenomes</taxon>
        <taxon>ecological metagenomes</taxon>
    </lineage>
</organism>
<dbReference type="InterPro" id="IPR036691">
    <property type="entry name" value="Endo/exonu/phosph_ase_sf"/>
</dbReference>
<dbReference type="EMBL" id="UINC01025903">
    <property type="protein sequence ID" value="SVB02370.1"/>
    <property type="molecule type" value="Genomic_DNA"/>
</dbReference>